<dbReference type="EMBL" id="MU157829">
    <property type="protein sequence ID" value="KAF9533286.1"/>
    <property type="molecule type" value="Genomic_DNA"/>
</dbReference>
<organism evidence="3 4">
    <name type="scientific">Crepidotus variabilis</name>
    <dbReference type="NCBI Taxonomy" id="179855"/>
    <lineage>
        <taxon>Eukaryota</taxon>
        <taxon>Fungi</taxon>
        <taxon>Dikarya</taxon>
        <taxon>Basidiomycota</taxon>
        <taxon>Agaricomycotina</taxon>
        <taxon>Agaricomycetes</taxon>
        <taxon>Agaricomycetidae</taxon>
        <taxon>Agaricales</taxon>
        <taxon>Agaricineae</taxon>
        <taxon>Crepidotaceae</taxon>
        <taxon>Crepidotus</taxon>
    </lineage>
</organism>
<keyword evidence="2" id="KW-1133">Transmembrane helix</keyword>
<evidence type="ECO:0000256" key="2">
    <source>
        <dbReference type="SAM" id="Phobius"/>
    </source>
</evidence>
<keyword evidence="4" id="KW-1185">Reference proteome</keyword>
<evidence type="ECO:0000256" key="1">
    <source>
        <dbReference type="SAM" id="MobiDB-lite"/>
    </source>
</evidence>
<evidence type="ECO:0000313" key="3">
    <source>
        <dbReference type="EMBL" id="KAF9533286.1"/>
    </source>
</evidence>
<dbReference type="AlphaFoldDB" id="A0A9P6EQ90"/>
<keyword evidence="2" id="KW-0472">Membrane</keyword>
<name>A0A9P6EQ90_9AGAR</name>
<accession>A0A9P6EQ90</accession>
<feature type="transmembrane region" description="Helical" evidence="2">
    <location>
        <begin position="12"/>
        <end position="32"/>
    </location>
</feature>
<protein>
    <submittedName>
        <fullName evidence="3">Uncharacterized protein</fullName>
    </submittedName>
</protein>
<reference evidence="3" key="1">
    <citation type="submission" date="2020-11" db="EMBL/GenBank/DDBJ databases">
        <authorList>
            <consortium name="DOE Joint Genome Institute"/>
            <person name="Ahrendt S."/>
            <person name="Riley R."/>
            <person name="Andreopoulos W."/>
            <person name="Labutti K."/>
            <person name="Pangilinan J."/>
            <person name="Ruiz-Duenas F.J."/>
            <person name="Barrasa J.M."/>
            <person name="Sanchez-Garcia M."/>
            <person name="Camarero S."/>
            <person name="Miyauchi S."/>
            <person name="Serrano A."/>
            <person name="Linde D."/>
            <person name="Babiker R."/>
            <person name="Drula E."/>
            <person name="Ayuso-Fernandez I."/>
            <person name="Pacheco R."/>
            <person name="Padilla G."/>
            <person name="Ferreira P."/>
            <person name="Barriuso J."/>
            <person name="Kellner H."/>
            <person name="Castanera R."/>
            <person name="Alfaro M."/>
            <person name="Ramirez L."/>
            <person name="Pisabarro A.G."/>
            <person name="Kuo A."/>
            <person name="Tritt A."/>
            <person name="Lipzen A."/>
            <person name="He G."/>
            <person name="Yan M."/>
            <person name="Ng V."/>
            <person name="Cullen D."/>
            <person name="Martin F."/>
            <person name="Rosso M.-N."/>
            <person name="Henrissat B."/>
            <person name="Hibbett D."/>
            <person name="Martinez A.T."/>
            <person name="Grigoriev I.V."/>
        </authorList>
    </citation>
    <scope>NUCLEOTIDE SEQUENCE</scope>
    <source>
        <strain evidence="3">CBS 506.95</strain>
    </source>
</reference>
<keyword evidence="2" id="KW-0812">Transmembrane</keyword>
<feature type="region of interest" description="Disordered" evidence="1">
    <location>
        <begin position="55"/>
        <end position="75"/>
    </location>
</feature>
<sequence length="119" mass="12847">MPIKLLPLWKTFLIVVGACLGLALLIFAYSTIVDCVHRQARASADDHERVLRSQSPVASAAATRNTHQQSGLPAQVNINPPRPGGLHGLLLVIIEGLGRGRTFFFFPNNIPTLQQPSAA</sequence>
<proteinExistence type="predicted"/>
<comment type="caution">
    <text evidence="3">The sequence shown here is derived from an EMBL/GenBank/DDBJ whole genome shotgun (WGS) entry which is preliminary data.</text>
</comment>
<evidence type="ECO:0000313" key="4">
    <source>
        <dbReference type="Proteomes" id="UP000807306"/>
    </source>
</evidence>
<gene>
    <name evidence="3" type="ORF">CPB83DRAFT_846190</name>
</gene>
<dbReference type="Proteomes" id="UP000807306">
    <property type="component" value="Unassembled WGS sequence"/>
</dbReference>